<organism evidence="1 2">
    <name type="scientific">Streptomyces albiflavescens</name>
    <dbReference type="NCBI Taxonomy" id="1623582"/>
    <lineage>
        <taxon>Bacteria</taxon>
        <taxon>Bacillati</taxon>
        <taxon>Actinomycetota</taxon>
        <taxon>Actinomycetes</taxon>
        <taxon>Kitasatosporales</taxon>
        <taxon>Streptomycetaceae</taxon>
        <taxon>Streptomyces</taxon>
    </lineage>
</organism>
<keyword evidence="2" id="KW-1185">Reference proteome</keyword>
<accession>A0A917YG80</accession>
<evidence type="ECO:0000313" key="2">
    <source>
        <dbReference type="Proteomes" id="UP000600365"/>
    </source>
</evidence>
<sequence>MTPMNGHDAAGTRPAAVEAPLRNHYFHGRLMNVPTFELETEYFLRRSRLLTRLAMGYGVVCGLDVTVEGEGDSIRVQPGLAVDRWGRQIVVPERTDPLEIPYEVMESAVERAGACREDAAVQVVLCYHECLGDPVPAYVDDCGDPQACEPSTIRERYRIEFRDKPARKPPPGPFVPGLLRDGRIDRDALARWVSRDCHKPPADPCVPLANLKVTADAHGSLRCPPDGADIAVRPVMVTNTVLMALVLALLDYPPPDY</sequence>
<reference evidence="1 2" key="1">
    <citation type="journal article" date="2014" name="Int. J. Syst. Evol. Microbiol.">
        <title>Complete genome sequence of Corynebacterium casei LMG S-19264T (=DSM 44701T), isolated from a smear-ripened cheese.</title>
        <authorList>
            <consortium name="US DOE Joint Genome Institute (JGI-PGF)"/>
            <person name="Walter F."/>
            <person name="Albersmeier A."/>
            <person name="Kalinowski J."/>
            <person name="Ruckert C."/>
        </authorList>
    </citation>
    <scope>NUCLEOTIDE SEQUENCE [LARGE SCALE GENOMIC DNA]</scope>
    <source>
        <strain evidence="1 2">CGMCC 4.7111</strain>
    </source>
</reference>
<proteinExistence type="predicted"/>
<dbReference type="AlphaFoldDB" id="A0A917YG80"/>
<name>A0A917YG80_9ACTN</name>
<comment type="caution">
    <text evidence="1">The sequence shown here is derived from an EMBL/GenBank/DDBJ whole genome shotgun (WGS) entry which is preliminary data.</text>
</comment>
<dbReference type="EMBL" id="BMMM01000030">
    <property type="protein sequence ID" value="GGN94533.1"/>
    <property type="molecule type" value="Genomic_DNA"/>
</dbReference>
<gene>
    <name evidence="1" type="ORF">GCM10011579_094120</name>
</gene>
<dbReference type="Proteomes" id="UP000600365">
    <property type="component" value="Unassembled WGS sequence"/>
</dbReference>
<protein>
    <submittedName>
        <fullName evidence="1">Uncharacterized protein</fullName>
    </submittedName>
</protein>
<evidence type="ECO:0000313" key="1">
    <source>
        <dbReference type="EMBL" id="GGN94533.1"/>
    </source>
</evidence>
<dbReference type="RefSeq" id="WP_189192315.1">
    <property type="nucleotide sequence ID" value="NZ_BMMM01000030.1"/>
</dbReference>